<dbReference type="AlphaFoldDB" id="X1KM72"/>
<organism evidence="1">
    <name type="scientific">marine sediment metagenome</name>
    <dbReference type="NCBI Taxonomy" id="412755"/>
    <lineage>
        <taxon>unclassified sequences</taxon>
        <taxon>metagenomes</taxon>
        <taxon>ecological metagenomes</taxon>
    </lineage>
</organism>
<name>X1KM72_9ZZZZ</name>
<dbReference type="EMBL" id="BARV01007422">
    <property type="protein sequence ID" value="GAI07773.1"/>
    <property type="molecule type" value="Genomic_DNA"/>
</dbReference>
<sequence>KFPPIGSDGIALETKAAGQKCKCYFEGFDIVTVLCREQIREKSHVLIIDGQRGAREGSPEEIKFYIVTTDTFLNVSTQNPLPVTMGTKIVTWLPTVVVVAAGLTPLLAPTAANLRIRVHYIEVSNAGAVLADVGLVFGTDLANVTQQKALAANGGTVNANLTDCNLLGAPGEVLNAWALGAYAGGVYFTIAYTEER</sequence>
<evidence type="ECO:0000313" key="1">
    <source>
        <dbReference type="EMBL" id="GAI07773.1"/>
    </source>
</evidence>
<proteinExistence type="predicted"/>
<comment type="caution">
    <text evidence="1">The sequence shown here is derived from an EMBL/GenBank/DDBJ whole genome shotgun (WGS) entry which is preliminary data.</text>
</comment>
<feature type="non-terminal residue" evidence="1">
    <location>
        <position position="1"/>
    </location>
</feature>
<reference evidence="1" key="1">
    <citation type="journal article" date="2014" name="Front. Microbiol.">
        <title>High frequency of phylogenetically diverse reductive dehalogenase-homologous genes in deep subseafloor sedimentary metagenomes.</title>
        <authorList>
            <person name="Kawai M."/>
            <person name="Futagami T."/>
            <person name="Toyoda A."/>
            <person name="Takaki Y."/>
            <person name="Nishi S."/>
            <person name="Hori S."/>
            <person name="Arai W."/>
            <person name="Tsubouchi T."/>
            <person name="Morono Y."/>
            <person name="Uchiyama I."/>
            <person name="Ito T."/>
            <person name="Fujiyama A."/>
            <person name="Inagaki F."/>
            <person name="Takami H."/>
        </authorList>
    </citation>
    <scope>NUCLEOTIDE SEQUENCE</scope>
    <source>
        <strain evidence="1">Expedition CK06-06</strain>
    </source>
</reference>
<protein>
    <submittedName>
        <fullName evidence="1">Uncharacterized protein</fullName>
    </submittedName>
</protein>
<gene>
    <name evidence="1" type="ORF">S06H3_15115</name>
</gene>
<accession>X1KM72</accession>